<dbReference type="EMBL" id="FOUM01000006">
    <property type="protein sequence ID" value="SFM53187.1"/>
    <property type="molecule type" value="Genomic_DNA"/>
</dbReference>
<evidence type="ECO:0000313" key="6">
    <source>
        <dbReference type="Proteomes" id="UP000327007"/>
    </source>
</evidence>
<reference evidence="1" key="4">
    <citation type="submission" date="2019-09" db="EMBL/GenBank/DDBJ databases">
        <authorList>
            <person name="Ross B.D."/>
            <person name="Verster A.J."/>
            <person name="Radey M.C."/>
            <person name="Schmidtke D.T."/>
            <person name="Pope C.E."/>
            <person name="Hoffman L.R."/>
            <person name="Hajjar A.M."/>
            <person name="Peterson S.B."/>
            <person name="Borenstein E."/>
            <person name="Mougous J.D."/>
        </authorList>
    </citation>
    <scope>NUCLEOTIDE SEQUENCE</scope>
    <source>
        <strain evidence="1">H204</strain>
    </source>
</reference>
<sequence length="76" mass="8506">MRKLVFFLFLCLMVYLTVKRPANHHVSFNTLLNYNIEALAAGEGTNMYKCLGSGSVDCPIAHAKVKYVFGGYSLEE</sequence>
<dbReference type="Pfam" id="PF14055">
    <property type="entry name" value="NVEALA"/>
    <property type="match status" value="1"/>
</dbReference>
<evidence type="ECO:0000313" key="1">
    <source>
        <dbReference type="EMBL" id="KAA9046557.1"/>
    </source>
</evidence>
<accession>A0A1H3Z7R3</accession>
<name>A0A1H3Z7R3_9BACE</name>
<proteinExistence type="predicted"/>
<dbReference type="EMBL" id="FNRP01000003">
    <property type="protein sequence ID" value="SEA19707.1"/>
    <property type="molecule type" value="Genomic_DNA"/>
</dbReference>
<dbReference type="Proteomes" id="UP000183040">
    <property type="component" value="Unassembled WGS sequence"/>
</dbReference>
<protein>
    <submittedName>
        <fullName evidence="2">NVEALA protein</fullName>
    </submittedName>
</protein>
<dbReference type="Proteomes" id="UP000327007">
    <property type="component" value="Unassembled WGS sequence"/>
</dbReference>
<evidence type="ECO:0000313" key="4">
    <source>
        <dbReference type="Proteomes" id="UP000183040"/>
    </source>
</evidence>
<organism evidence="2 4">
    <name type="scientific">Bacteroides xylanisolvens</name>
    <dbReference type="NCBI Taxonomy" id="371601"/>
    <lineage>
        <taxon>Bacteria</taxon>
        <taxon>Pseudomonadati</taxon>
        <taxon>Bacteroidota</taxon>
        <taxon>Bacteroidia</taxon>
        <taxon>Bacteroidales</taxon>
        <taxon>Bacteroidaceae</taxon>
        <taxon>Bacteroides</taxon>
    </lineage>
</organism>
<dbReference type="EMBL" id="VYQC01000006">
    <property type="protein sequence ID" value="KAA9046557.1"/>
    <property type="molecule type" value="Genomic_DNA"/>
</dbReference>
<dbReference type="RefSeq" id="WP_074705171.1">
    <property type="nucleotide sequence ID" value="NZ_CP041230.1"/>
</dbReference>
<evidence type="ECO:0000313" key="3">
    <source>
        <dbReference type="EMBL" id="SFM53187.1"/>
    </source>
</evidence>
<dbReference type="AlphaFoldDB" id="A0A1H3Z7R3"/>
<evidence type="ECO:0000313" key="5">
    <source>
        <dbReference type="Proteomes" id="UP000183766"/>
    </source>
</evidence>
<gene>
    <name evidence="1" type="ORF">F6S82_12145</name>
    <name evidence="2" type="ORF">SAMN04487924_10387</name>
    <name evidence="3" type="ORF">SAMN05216250_10677</name>
</gene>
<reference evidence="4 5" key="1">
    <citation type="submission" date="2016-10" db="EMBL/GenBank/DDBJ databases">
        <authorList>
            <person name="de Groot N.N."/>
        </authorList>
    </citation>
    <scope>NUCLEOTIDE SEQUENCE [LARGE SCALE GENOMIC DNA]</scope>
    <source>
        <strain evidence="3 5">NLAE-zl-C202</strain>
        <strain evidence="2 4">NLAE-zl-G339</strain>
    </source>
</reference>
<reference evidence="6" key="2">
    <citation type="journal article" date="2018" name="J. Anim. Genet.">
        <title>Acquired interbacterial defense systems protect against interspecies antagonism in the human gut microbiome.</title>
        <authorList>
            <person name="Ross B.D."/>
            <person name="Verster A.J."/>
            <person name="Radey M.C."/>
            <person name="Schmidtke D.T."/>
            <person name="Pope C.E."/>
            <person name="Hoffman L.R."/>
            <person name="Hajjar A."/>
            <person name="Peterson S.B."/>
            <person name="Borenstein E."/>
            <person name="Mougous J."/>
        </authorList>
    </citation>
    <scope>NUCLEOTIDE SEQUENCE [LARGE SCALE GENOMIC DNA]</scope>
    <source>
        <strain evidence="6">H204</strain>
    </source>
</reference>
<dbReference type="InterPro" id="IPR025905">
    <property type="entry name" value="NVEALA"/>
</dbReference>
<reference evidence="1" key="3">
    <citation type="journal article" date="2019" name="bioRxiv">
        <title>Acquired interbacterial defense systems protect against interspecies antagonism in the human gut microbiome.</title>
        <authorList>
            <person name="Ross B.D."/>
            <person name="Verster A.J."/>
            <person name="Radey M.C."/>
            <person name="Schmidtke D.T."/>
            <person name="Pope C.E."/>
            <person name="Hoffman L.R."/>
            <person name="Hajjar A.M."/>
            <person name="Peterson S.B."/>
            <person name="Borenstein E."/>
            <person name="Mougous J.D."/>
        </authorList>
    </citation>
    <scope>NUCLEOTIDE SEQUENCE</scope>
    <source>
        <strain evidence="1">H204</strain>
    </source>
</reference>
<dbReference type="Proteomes" id="UP000183766">
    <property type="component" value="Unassembled WGS sequence"/>
</dbReference>
<evidence type="ECO:0000313" key="2">
    <source>
        <dbReference type="EMBL" id="SEA19707.1"/>
    </source>
</evidence>